<dbReference type="InterPro" id="IPR002942">
    <property type="entry name" value="S4_RNA-bd"/>
</dbReference>
<proteinExistence type="inferred from homology"/>
<dbReference type="EMBL" id="JAMXIB010000004">
    <property type="protein sequence ID" value="MCO5724621.1"/>
    <property type="molecule type" value="Genomic_DNA"/>
</dbReference>
<accession>A0ABT1AX38</accession>
<keyword evidence="2 4" id="KW-0413">Isomerase</keyword>
<evidence type="ECO:0000256" key="2">
    <source>
        <dbReference type="ARBA" id="ARBA00023235"/>
    </source>
</evidence>
<keyword evidence="3" id="KW-0694">RNA-binding</keyword>
<gene>
    <name evidence="7" type="ORF">NG653_07115</name>
</gene>
<dbReference type="InterPro" id="IPR020094">
    <property type="entry name" value="TruA/RsuA/RluB/E/F_N"/>
</dbReference>
<dbReference type="InterPro" id="IPR018496">
    <property type="entry name" value="PsdUridine_synth_RsuA/RluB_CS"/>
</dbReference>
<dbReference type="SUPFAM" id="SSF55174">
    <property type="entry name" value="Alpha-L RNA-binding motif"/>
    <property type="match status" value="1"/>
</dbReference>
<evidence type="ECO:0000256" key="5">
    <source>
        <dbReference type="SAM" id="MobiDB-lite"/>
    </source>
</evidence>
<dbReference type="InterPro" id="IPR036986">
    <property type="entry name" value="S4_RNA-bd_sf"/>
</dbReference>
<dbReference type="SUPFAM" id="SSF55120">
    <property type="entry name" value="Pseudouridine synthase"/>
    <property type="match status" value="1"/>
</dbReference>
<dbReference type="PROSITE" id="PS01149">
    <property type="entry name" value="PSI_RSU"/>
    <property type="match status" value="1"/>
</dbReference>
<feature type="region of interest" description="Disordered" evidence="5">
    <location>
        <begin position="1"/>
        <end position="38"/>
    </location>
</feature>
<dbReference type="InterPro" id="IPR042092">
    <property type="entry name" value="PsdUridine_s_RsuA/RluB/E/F_cat"/>
</dbReference>
<evidence type="ECO:0000256" key="1">
    <source>
        <dbReference type="ARBA" id="ARBA00008348"/>
    </source>
</evidence>
<dbReference type="Pfam" id="PF00849">
    <property type="entry name" value="PseudoU_synth_2"/>
    <property type="match status" value="1"/>
</dbReference>
<evidence type="ECO:0000313" key="8">
    <source>
        <dbReference type="Proteomes" id="UP001206312"/>
    </source>
</evidence>
<dbReference type="CDD" id="cd00165">
    <property type="entry name" value="S4"/>
    <property type="match status" value="1"/>
</dbReference>
<dbReference type="Pfam" id="PF01479">
    <property type="entry name" value="S4"/>
    <property type="match status" value="1"/>
</dbReference>
<dbReference type="Gene3D" id="3.10.290.10">
    <property type="entry name" value="RNA-binding S4 domain"/>
    <property type="match status" value="1"/>
</dbReference>
<dbReference type="SMART" id="SM00363">
    <property type="entry name" value="S4"/>
    <property type="match status" value="1"/>
</dbReference>
<dbReference type="PANTHER" id="PTHR47683">
    <property type="entry name" value="PSEUDOURIDINE SYNTHASE FAMILY PROTEIN-RELATED"/>
    <property type="match status" value="1"/>
</dbReference>
<evidence type="ECO:0000256" key="3">
    <source>
        <dbReference type="PROSITE-ProRule" id="PRU00182"/>
    </source>
</evidence>
<reference evidence="7 8" key="1">
    <citation type="submission" date="2022-06" db="EMBL/GenBank/DDBJ databases">
        <authorList>
            <person name="Xuan X."/>
        </authorList>
    </citation>
    <scope>NUCLEOTIDE SEQUENCE [LARGE SCALE GENOMIC DNA]</scope>
    <source>
        <strain evidence="7 8">2V75</strain>
    </source>
</reference>
<feature type="compositionally biased region" description="Polar residues" evidence="5">
    <location>
        <begin position="1"/>
        <end position="10"/>
    </location>
</feature>
<evidence type="ECO:0000259" key="6">
    <source>
        <dbReference type="SMART" id="SM00363"/>
    </source>
</evidence>
<dbReference type="InterPro" id="IPR050343">
    <property type="entry name" value="RsuA_PseudoU_synthase"/>
</dbReference>
<protein>
    <recommendedName>
        <fullName evidence="4">Pseudouridine synthase</fullName>
        <ecNumber evidence="4">5.4.99.-</ecNumber>
    </recommendedName>
</protein>
<evidence type="ECO:0000313" key="7">
    <source>
        <dbReference type="EMBL" id="MCO5724621.1"/>
    </source>
</evidence>
<dbReference type="PANTHER" id="PTHR47683:SF2">
    <property type="entry name" value="RNA-BINDING S4 DOMAIN-CONTAINING PROTEIN"/>
    <property type="match status" value="1"/>
</dbReference>
<dbReference type="Proteomes" id="UP001206312">
    <property type="component" value="Unassembled WGS sequence"/>
</dbReference>
<dbReference type="EC" id="5.4.99.-" evidence="4"/>
<comment type="similarity">
    <text evidence="1 4">Belongs to the pseudouridine synthase RsuA family.</text>
</comment>
<dbReference type="InterPro" id="IPR000748">
    <property type="entry name" value="PsdUridine_synth_RsuA/RluB/E/F"/>
</dbReference>
<organism evidence="7 8">
    <name type="scientific">Robiginitalea marina</name>
    <dbReference type="NCBI Taxonomy" id="2954105"/>
    <lineage>
        <taxon>Bacteria</taxon>
        <taxon>Pseudomonadati</taxon>
        <taxon>Bacteroidota</taxon>
        <taxon>Flavobacteriia</taxon>
        <taxon>Flavobacteriales</taxon>
        <taxon>Flavobacteriaceae</taxon>
        <taxon>Robiginitalea</taxon>
    </lineage>
</organism>
<feature type="domain" description="RNA-binding S4" evidence="6">
    <location>
        <begin position="46"/>
        <end position="108"/>
    </location>
</feature>
<keyword evidence="8" id="KW-1185">Reference proteome</keyword>
<dbReference type="InterPro" id="IPR006145">
    <property type="entry name" value="PsdUridine_synth_RsuA/RluA"/>
</dbReference>
<comment type="caution">
    <text evidence="7">The sequence shown here is derived from an EMBL/GenBank/DDBJ whole genome shotgun (WGS) entry which is preliminary data.</text>
</comment>
<name>A0ABT1AX38_9FLAO</name>
<dbReference type="InterPro" id="IPR020103">
    <property type="entry name" value="PsdUridine_synth_cat_dom_sf"/>
</dbReference>
<dbReference type="PROSITE" id="PS50889">
    <property type="entry name" value="S4"/>
    <property type="match status" value="1"/>
</dbReference>
<dbReference type="Gene3D" id="3.30.70.1560">
    <property type="entry name" value="Alpha-L RNA-binding motif"/>
    <property type="match status" value="1"/>
</dbReference>
<dbReference type="NCBIfam" id="TIGR00093">
    <property type="entry name" value="pseudouridine synthase"/>
    <property type="match status" value="1"/>
</dbReference>
<evidence type="ECO:0000256" key="4">
    <source>
        <dbReference type="RuleBase" id="RU003887"/>
    </source>
</evidence>
<dbReference type="RefSeq" id="WP_252740995.1">
    <property type="nucleotide sequence ID" value="NZ_JAMXIB010000004.1"/>
</dbReference>
<dbReference type="CDD" id="cd02870">
    <property type="entry name" value="PseudoU_synth_RsuA_like"/>
    <property type="match status" value="1"/>
</dbReference>
<sequence>MSRSESNNGRKPSGRQGGNFRKKSYARGNAPIKKQAPLRSEGPQLIRLNKYVANAGVCSRREADTYIAAGSVTVNGKTVTEMGYKVSPGDEVRFDGRLLKSEKKEYVLLNKPKNFITTTRDEQGRRTVMELISRASDSRLLPVGRLDRNTTGLLLFTNDGDLAKTLTHPRHGVRKIYHVELDKIVKASDLDKIRHGIELEDGPVKVDEVSYIADAPKREVGITLHSGRNRIVRRIFEHLGYEVVKLDRVVFAGLTKKDLPRGHWRHLTPQEVINLKMIS</sequence>
<dbReference type="Gene3D" id="3.30.70.580">
    <property type="entry name" value="Pseudouridine synthase I, catalytic domain, N-terminal subdomain"/>
    <property type="match status" value="1"/>
</dbReference>